<dbReference type="InterPro" id="IPR004322">
    <property type="entry name" value="Plasmid_replicase_bac"/>
</dbReference>
<dbReference type="Pfam" id="PF13384">
    <property type="entry name" value="HTH_23"/>
    <property type="match status" value="1"/>
</dbReference>
<feature type="region of interest" description="Disordered" evidence="1">
    <location>
        <begin position="395"/>
        <end position="433"/>
    </location>
</feature>
<dbReference type="CDD" id="cd00093">
    <property type="entry name" value="HTH_XRE"/>
    <property type="match status" value="1"/>
</dbReference>
<proteinExistence type="predicted"/>
<reference evidence="2 3" key="1">
    <citation type="submission" date="2019-06" db="EMBL/GenBank/DDBJ databases">
        <title>Sequencing the genomes of 1000 actinobacteria strains.</title>
        <authorList>
            <person name="Klenk H.-P."/>
        </authorList>
    </citation>
    <scope>NUCLEOTIDE SEQUENCE [LARGE SCALE GENOMIC DNA]</scope>
    <source>
        <strain evidence="2 3">DSM 24083</strain>
    </source>
</reference>
<dbReference type="InterPro" id="IPR001387">
    <property type="entry name" value="Cro/C1-type_HTH"/>
</dbReference>
<accession>A0A542ZXX3</accession>
<protein>
    <submittedName>
        <fullName evidence="2">Primase-like protein</fullName>
    </submittedName>
</protein>
<organism evidence="2 3">
    <name type="scientific">Enteractinococcus coprophilus</name>
    <dbReference type="NCBI Taxonomy" id="1027633"/>
    <lineage>
        <taxon>Bacteria</taxon>
        <taxon>Bacillati</taxon>
        <taxon>Actinomycetota</taxon>
        <taxon>Actinomycetes</taxon>
        <taxon>Micrococcales</taxon>
        <taxon>Micrococcaceae</taxon>
    </lineage>
</organism>
<dbReference type="Proteomes" id="UP000319746">
    <property type="component" value="Unassembled WGS sequence"/>
</dbReference>
<dbReference type="Pfam" id="PF03090">
    <property type="entry name" value="Replicase"/>
    <property type="match status" value="1"/>
</dbReference>
<dbReference type="EMBL" id="VFOU01000006">
    <property type="protein sequence ID" value="TQL65183.1"/>
    <property type="molecule type" value="Genomic_DNA"/>
</dbReference>
<dbReference type="Gene3D" id="1.10.340.50">
    <property type="match status" value="1"/>
</dbReference>
<dbReference type="RefSeq" id="WP_141868533.1">
    <property type="nucleotide sequence ID" value="NZ_BAABAN010000003.1"/>
</dbReference>
<evidence type="ECO:0000256" key="1">
    <source>
        <dbReference type="SAM" id="MobiDB-lite"/>
    </source>
</evidence>
<keyword evidence="3" id="KW-1185">Reference proteome</keyword>
<comment type="caution">
    <text evidence="2">The sequence shown here is derived from an EMBL/GenBank/DDBJ whole genome shotgun (WGS) entry which is preliminary data.</text>
</comment>
<name>A0A542ZXX3_9MICC</name>
<evidence type="ECO:0000313" key="3">
    <source>
        <dbReference type="Proteomes" id="UP000319746"/>
    </source>
</evidence>
<dbReference type="AlphaFoldDB" id="A0A542ZXX3"/>
<sequence>MPIVALPRPAAHTSSRTAKFRGAFANHFKVKWLVMAGAKDSPGVARTLDNLYQYPFFTPPANVAYALFVDVDRPGAEVEIFERLPAEIHPSWVIATPNGAQAGWFIDPVDLRDSAHDHPIRYARNVGKALRTVVGGDPLVDPVSPSRVRNPAYEHAGTFARSITPIYTLGNLYSALKAAGLWTYEPMQFSNGKPVVEPTTGSLPVGGRNKGVFDAARFVAYDGGDYVAAAWAANDRCVIPLKANEVHTIINSIARFMATKGYLRINGPTTNMPEGMRRVLSEMGRRGGLANTPAQRAARAKGPAAAAAARKQCAKQHAKHAQHLRRKGLSRTQIAAKLGKHPSTVSRYMRRWIPVPMSEMLACVTGASGGAPFPRPLPHSHYRSIQALPQCYQQVEHPAKPKSPPPERCRKVHNPRLGPWLRSNLLPRRRQQR</sequence>
<gene>
    <name evidence="2" type="ORF">FB556_2700</name>
</gene>
<dbReference type="OrthoDB" id="4964842at2"/>
<evidence type="ECO:0000313" key="2">
    <source>
        <dbReference type="EMBL" id="TQL65183.1"/>
    </source>
</evidence>